<dbReference type="EMBL" id="JAAGVY010000031">
    <property type="protein sequence ID" value="NEN24705.1"/>
    <property type="molecule type" value="Genomic_DNA"/>
</dbReference>
<name>A0A7K3WVS7_9FLAO</name>
<sequence length="563" mass="61428">MNKNLSSFLLLCIFFHFNCSAQTDQTLVYSSYFGGSGSETASRNVLDTRVDHWLSGDITSSSNMPFTNNAFQSSLNGEVDIFISIFQDLNTLTYASYFGGSNNEYSSSVQFMPGINGFVIAGFTTSTDFPVTSDAYLQEHQGGGEDGFIARFSEDGQLLWSTYFGGSEYDRIENMSVDAFGFIYVVGRTASANLATNGVHQTEINGGDAFLAKFDSDGILMWSTYFGGSGDDRFSCIGVSPDGNTIYCSGSTNSDSNIAVNGFQNVYGGLVDGTIACFNSSNGTLNWSSYYGGEEYDKIDDLIVEDDGSIYFSGETRSSSGITSSNAHQENFAGFSDNFLVRFSSEGDREWGTYYGGDNTEGFSGLTSQYNNILLYGSSNSQNNIVYGNPFDAGSSFTSSYMAKFNPSGEVIWGSHFISDPPISIRAFKAIPGSSKMVAIGGVWEGVNMSEFITSDAYQEYNAGEDDLIYFVFEDNTLSAKTHNINPLKVYPNPATDMVTIERPENLTGDLNLEIFDAMGKLVLRKSLNTWSIGVNVSKLTAGAYILKINTEEEIYRTKLIVE</sequence>
<dbReference type="AlphaFoldDB" id="A0A7K3WVS7"/>
<dbReference type="InterPro" id="IPR026444">
    <property type="entry name" value="Secre_tail"/>
</dbReference>
<keyword evidence="5" id="KW-1185">Reference proteome</keyword>
<dbReference type="NCBIfam" id="TIGR04183">
    <property type="entry name" value="Por_Secre_tail"/>
    <property type="match status" value="1"/>
</dbReference>
<gene>
    <name evidence="4" type="ORF">G3O08_14455</name>
</gene>
<feature type="domain" description="Secretion system C-terminal sorting" evidence="3">
    <location>
        <begin position="490"/>
        <end position="562"/>
    </location>
</feature>
<dbReference type="RefSeq" id="WP_163286099.1">
    <property type="nucleotide sequence ID" value="NZ_JAAGVY010000031.1"/>
</dbReference>
<feature type="signal peptide" evidence="2">
    <location>
        <begin position="1"/>
        <end position="21"/>
    </location>
</feature>
<evidence type="ECO:0000313" key="4">
    <source>
        <dbReference type="EMBL" id="NEN24705.1"/>
    </source>
</evidence>
<accession>A0A7K3WVS7</accession>
<dbReference type="InterPro" id="IPR052918">
    <property type="entry name" value="Motility_Chemotaxis_Reg"/>
</dbReference>
<protein>
    <submittedName>
        <fullName evidence="4">T9SS type A sorting domain-containing protein</fullName>
    </submittedName>
</protein>
<evidence type="ECO:0000256" key="1">
    <source>
        <dbReference type="ARBA" id="ARBA00022729"/>
    </source>
</evidence>
<keyword evidence="1 2" id="KW-0732">Signal</keyword>
<dbReference type="InterPro" id="IPR011047">
    <property type="entry name" value="Quinoprotein_ADH-like_sf"/>
</dbReference>
<proteinExistence type="predicted"/>
<evidence type="ECO:0000313" key="5">
    <source>
        <dbReference type="Proteomes" id="UP000486602"/>
    </source>
</evidence>
<comment type="caution">
    <text evidence="4">The sequence shown here is derived from an EMBL/GenBank/DDBJ whole genome shotgun (WGS) entry which is preliminary data.</text>
</comment>
<evidence type="ECO:0000259" key="3">
    <source>
        <dbReference type="Pfam" id="PF18962"/>
    </source>
</evidence>
<dbReference type="InterPro" id="IPR010620">
    <property type="entry name" value="SBBP_repeat"/>
</dbReference>
<dbReference type="PANTHER" id="PTHR35580:SF1">
    <property type="entry name" value="PHYTASE-LIKE DOMAIN-CONTAINING PROTEIN"/>
    <property type="match status" value="1"/>
</dbReference>
<organism evidence="4 5">
    <name type="scientific">Cryomorpha ignava</name>
    <dbReference type="NCBI Taxonomy" id="101383"/>
    <lineage>
        <taxon>Bacteria</taxon>
        <taxon>Pseudomonadati</taxon>
        <taxon>Bacteroidota</taxon>
        <taxon>Flavobacteriia</taxon>
        <taxon>Flavobacteriales</taxon>
        <taxon>Cryomorphaceae</taxon>
        <taxon>Cryomorpha</taxon>
    </lineage>
</organism>
<dbReference type="Pfam" id="PF06739">
    <property type="entry name" value="SBBP"/>
    <property type="match status" value="2"/>
</dbReference>
<dbReference type="SUPFAM" id="SSF50998">
    <property type="entry name" value="Quinoprotein alcohol dehydrogenase-like"/>
    <property type="match status" value="1"/>
</dbReference>
<reference evidence="4 5" key="1">
    <citation type="submission" date="2020-02" db="EMBL/GenBank/DDBJ databases">
        <title>Out from the shadows clarifying the taxonomy of the family Cryomorphaceae and related taxa by utilizing the GTDB taxonomic framework.</title>
        <authorList>
            <person name="Bowman J.P."/>
        </authorList>
    </citation>
    <scope>NUCLEOTIDE SEQUENCE [LARGE SCALE GENOMIC DNA]</scope>
    <source>
        <strain evidence="4 5">QSSC 1-22</strain>
    </source>
</reference>
<evidence type="ECO:0000256" key="2">
    <source>
        <dbReference type="SAM" id="SignalP"/>
    </source>
</evidence>
<dbReference type="Proteomes" id="UP000486602">
    <property type="component" value="Unassembled WGS sequence"/>
</dbReference>
<dbReference type="Gene3D" id="2.80.10.50">
    <property type="match status" value="1"/>
</dbReference>
<dbReference type="Pfam" id="PF18962">
    <property type="entry name" value="Por_Secre_tail"/>
    <property type="match status" value="1"/>
</dbReference>
<feature type="chain" id="PRO_5029667336" evidence="2">
    <location>
        <begin position="22"/>
        <end position="563"/>
    </location>
</feature>
<dbReference type="PANTHER" id="PTHR35580">
    <property type="entry name" value="CELL SURFACE GLYCOPROTEIN (S-LAYER PROTEIN)-LIKE PROTEIN"/>
    <property type="match status" value="1"/>
</dbReference>